<dbReference type="OrthoDB" id="190810at2"/>
<evidence type="ECO:0000256" key="1">
    <source>
        <dbReference type="ARBA" id="ARBA00022741"/>
    </source>
</evidence>
<dbReference type="GO" id="GO:0005524">
    <property type="term" value="F:ATP binding"/>
    <property type="evidence" value="ECO:0007669"/>
    <property type="project" value="UniProtKB-KW"/>
</dbReference>
<organism evidence="5 6">
    <name type="scientific">Paranoxybacillus vitaminiphilus</name>
    <dbReference type="NCBI Taxonomy" id="581036"/>
    <lineage>
        <taxon>Bacteria</taxon>
        <taxon>Bacillati</taxon>
        <taxon>Bacillota</taxon>
        <taxon>Bacilli</taxon>
        <taxon>Bacillales</taxon>
        <taxon>Anoxybacillaceae</taxon>
        <taxon>Paranoxybacillus</taxon>
    </lineage>
</organism>
<dbReference type="Gene3D" id="1.25.40.10">
    <property type="entry name" value="Tetratricopeptide repeat domain"/>
    <property type="match status" value="1"/>
</dbReference>
<keyword evidence="1" id="KW-0547">Nucleotide-binding</keyword>
<comment type="similarity">
    <text evidence="3">Belongs to the Rv0495c family.</text>
</comment>
<protein>
    <submittedName>
        <fullName evidence="5">AAA ATPase-like protein</fullName>
    </submittedName>
</protein>
<dbReference type="Pfam" id="PF13191">
    <property type="entry name" value="AAA_16"/>
    <property type="match status" value="1"/>
</dbReference>
<evidence type="ECO:0000256" key="3">
    <source>
        <dbReference type="ARBA" id="ARBA00093770"/>
    </source>
</evidence>
<gene>
    <name evidence="5" type="ORF">B0I26_10112</name>
</gene>
<dbReference type="Gene3D" id="3.40.50.300">
    <property type="entry name" value="P-loop containing nucleotide triphosphate hydrolases"/>
    <property type="match status" value="1"/>
</dbReference>
<dbReference type="PANTHER" id="PTHR16305">
    <property type="entry name" value="TESTICULAR SOLUBLE ADENYLYL CYCLASE"/>
    <property type="match status" value="1"/>
</dbReference>
<dbReference type="PANTHER" id="PTHR16305:SF28">
    <property type="entry name" value="GUANYLATE CYCLASE DOMAIN-CONTAINING PROTEIN"/>
    <property type="match status" value="1"/>
</dbReference>
<dbReference type="InterPro" id="IPR021458">
    <property type="entry name" value="Rv0495c"/>
</dbReference>
<dbReference type="InterPro" id="IPR011990">
    <property type="entry name" value="TPR-like_helical_dom_sf"/>
</dbReference>
<feature type="domain" description="Orc1-like AAA ATPase" evidence="4">
    <location>
        <begin position="4"/>
        <end position="269"/>
    </location>
</feature>
<comment type="caution">
    <text evidence="5">The sequence shown here is derived from an EMBL/GenBank/DDBJ whole genome shotgun (WGS) entry which is preliminary data.</text>
</comment>
<dbReference type="Proteomes" id="UP000248555">
    <property type="component" value="Unassembled WGS sequence"/>
</dbReference>
<accession>A0A327YRA0</accession>
<reference evidence="5 6" key="1">
    <citation type="submission" date="2018-06" db="EMBL/GenBank/DDBJ databases">
        <title>Genomic Encyclopedia of Type Strains, Phase III (KMG-III): the genomes of soil and plant-associated and newly described type strains.</title>
        <authorList>
            <person name="Whitman W."/>
        </authorList>
    </citation>
    <scope>NUCLEOTIDE SEQUENCE [LARGE SCALE GENOMIC DNA]</scope>
    <source>
        <strain evidence="5 6">CGMCC 1.8979</strain>
    </source>
</reference>
<dbReference type="InterPro" id="IPR027417">
    <property type="entry name" value="P-loop_NTPase"/>
</dbReference>
<dbReference type="SUPFAM" id="SSF48452">
    <property type="entry name" value="TPR-like"/>
    <property type="match status" value="1"/>
</dbReference>
<dbReference type="InterPro" id="IPR041664">
    <property type="entry name" value="AAA_16"/>
</dbReference>
<evidence type="ECO:0000256" key="2">
    <source>
        <dbReference type="ARBA" id="ARBA00022840"/>
    </source>
</evidence>
<keyword evidence="6" id="KW-1185">Reference proteome</keyword>
<dbReference type="Pfam" id="PF11307">
    <property type="entry name" value="DUF3109"/>
    <property type="match status" value="1"/>
</dbReference>
<keyword evidence="2" id="KW-0067">ATP-binding</keyword>
<dbReference type="AlphaFoldDB" id="A0A327YRA0"/>
<evidence type="ECO:0000313" key="5">
    <source>
        <dbReference type="EMBL" id="RAK23061.1"/>
    </source>
</evidence>
<dbReference type="GO" id="GO:0005737">
    <property type="term" value="C:cytoplasm"/>
    <property type="evidence" value="ECO:0007669"/>
    <property type="project" value="TreeGrafter"/>
</dbReference>
<evidence type="ECO:0000259" key="4">
    <source>
        <dbReference type="Pfam" id="PF13191"/>
    </source>
</evidence>
<proteinExistence type="inferred from homology"/>
<sequence>MSDFFGRKQEIEYLTSIFQKVKQGQPQFVVISADTGIGKTRLIQEFYHFLSKNEDPNGYWPDILNDTKHTMSLVPKFDELYVNQASLMPWMWLALRCQNRDERNSDMRADCALSQARHQIRLHLHGLFEAKKRSFTNKQVAKSVVSMLANYAFPGGGPFLVDLIGNVVENIDQTISTFDSITSFLEKWKGRKKGTENQIIEVAKQEYVSLVDQTLEVFESIFDTNDKRLPSVPLLFIIDDAQWLDELTFDFLEKVYVRANELEWPLMIIATCWESSLKEQMHLSRTGGHIQKDLGQLVAQFQSDEVVEVPIIFPLEKLDERSIYEIIDSVLPKLPAEAKALLAQNCSGDLELLWDYIQRILKTPGFLNANQELMVPVKALQFRSNKKKELARERIQQLGHGISCLVLWGSAQGIRFSKRFIDKCFDFFKEYHIPVEDFEKSDNPFNLTQIERHDVLEQVAEFRRRLYYEVAREMLDDFPWKDDVLQLLACFYQEIIQSNDFERLEQSEKIWILEEYLYLISEHFSHHQLFSKEKYTIQIQLLELYLLEGLFEQCYSMGDRLIQEKHALTEEQLEEVLGMLIEAAYGEGDIEKEAQYISQLIQYLPVEQQNESHLLYYQSKYHLRTENAKLAFELATKAVQLLENEDTFFAFKCHVQEVTASFYAGEQRKGLDLIRQTEEKYKKFLQENIKHKTYFDHTVYLLFHNLDMNKQSIERCQATKEGYCQLKDHFNYLLSCVNLSDAYLAVGELEKAEEEAKFAYESSKGSKWKHAHNIAAICYANVLARMGRLSEAFVYYEEGIFLSKQIGHQWDGLYGQIWRALALAEFGDATAYTKLLQYKAESQNRGYDYLVSLASCFALLSGVILKNKLTIPEKDVFELLQYVDAAVPGLAVQALAASGLLVDKGLTDKQVSDFIQFCLLCEGVHGKPEIVELFYEAYIARIHELQHKSQSIQQWIEQYVTPVKIYKERVHGEFVQSFPSEPKLSFDCSSCEAFCCYDGAYISEEEEKQIKAFVREHQDKFPHLPEEFIVDGNWRNLISGRKTATKPHTYRKEGYPAHFEQTRCVFVLPNNECSLQRVATDLDYHPWKVKPKTCWMFPIRKGVNGEIKAPPKQNEPDDYYVDETYPGYIKYLPCGNDTKSGLEWYKILKQEILYNDYLKKKS</sequence>
<evidence type="ECO:0000313" key="6">
    <source>
        <dbReference type="Proteomes" id="UP000248555"/>
    </source>
</evidence>
<name>A0A327YRA0_9BACL</name>
<dbReference type="EMBL" id="QLMH01000001">
    <property type="protein sequence ID" value="RAK23061.1"/>
    <property type="molecule type" value="Genomic_DNA"/>
</dbReference>
<dbReference type="RefSeq" id="WP_111643441.1">
    <property type="nucleotide sequence ID" value="NZ_QLMH01000001.1"/>
</dbReference>
<dbReference type="SUPFAM" id="SSF52540">
    <property type="entry name" value="P-loop containing nucleoside triphosphate hydrolases"/>
    <property type="match status" value="1"/>
</dbReference>
<dbReference type="GO" id="GO:0004016">
    <property type="term" value="F:adenylate cyclase activity"/>
    <property type="evidence" value="ECO:0007669"/>
    <property type="project" value="TreeGrafter"/>
</dbReference>